<accession>A0ABD3HQA3</accession>
<name>A0ABD3HQA3_9MARC</name>
<keyword evidence="3" id="KW-1185">Reference proteome</keyword>
<dbReference type="EMBL" id="JBJQOH010000003">
    <property type="protein sequence ID" value="KAL3692270.1"/>
    <property type="molecule type" value="Genomic_DNA"/>
</dbReference>
<feature type="compositionally biased region" description="Basic and acidic residues" evidence="1">
    <location>
        <begin position="215"/>
        <end position="225"/>
    </location>
</feature>
<feature type="region of interest" description="Disordered" evidence="1">
    <location>
        <begin position="143"/>
        <end position="311"/>
    </location>
</feature>
<feature type="compositionally biased region" description="Polar residues" evidence="1">
    <location>
        <begin position="298"/>
        <end position="311"/>
    </location>
</feature>
<reference evidence="2 3" key="1">
    <citation type="submission" date="2024-09" db="EMBL/GenBank/DDBJ databases">
        <title>Chromosome-scale assembly of Riccia sorocarpa.</title>
        <authorList>
            <person name="Paukszto L."/>
        </authorList>
    </citation>
    <scope>NUCLEOTIDE SEQUENCE [LARGE SCALE GENOMIC DNA]</scope>
    <source>
        <strain evidence="2">LP-2024</strain>
        <tissue evidence="2">Aerial parts of the thallus</tissue>
    </source>
</reference>
<organism evidence="2 3">
    <name type="scientific">Riccia sorocarpa</name>
    <dbReference type="NCBI Taxonomy" id="122646"/>
    <lineage>
        <taxon>Eukaryota</taxon>
        <taxon>Viridiplantae</taxon>
        <taxon>Streptophyta</taxon>
        <taxon>Embryophyta</taxon>
        <taxon>Marchantiophyta</taxon>
        <taxon>Marchantiopsida</taxon>
        <taxon>Marchantiidae</taxon>
        <taxon>Marchantiales</taxon>
        <taxon>Ricciaceae</taxon>
        <taxon>Riccia</taxon>
    </lineage>
</organism>
<sequence>MRIDRGKSASDCLPVSRGEGLKVIRTTGAVNRNWKGCADRENWNRTDWKEAIRQCKEIQNRLDQLHTLETTVNQRLSDSTLFVAPKMAPRKPAGLAISQDRTPVAEEKVIAGDQLTMLAEYVLAEKSILDKKTQGLLVGIKDGDAEKTPEKNSSIPDRRRRPEGSKKLEPVGVKPVTERGRKPEPRKASDLFKVVNNRSKPVADSPSNRTRGAKRKAEEPSDGEGKHRRRKLQLQEEEEEESSEQTSGETLGSESDETTASSDSEVGLSNQLPPTSRMIVHPSRKRHGKNSEDVLWRTNRSPQQMVMRQRI</sequence>
<evidence type="ECO:0000256" key="1">
    <source>
        <dbReference type="SAM" id="MobiDB-lite"/>
    </source>
</evidence>
<evidence type="ECO:0000313" key="2">
    <source>
        <dbReference type="EMBL" id="KAL3692270.1"/>
    </source>
</evidence>
<feature type="compositionally biased region" description="Basic and acidic residues" evidence="1">
    <location>
        <begin position="143"/>
        <end position="169"/>
    </location>
</feature>
<comment type="caution">
    <text evidence="2">The sequence shown here is derived from an EMBL/GenBank/DDBJ whole genome shotgun (WGS) entry which is preliminary data.</text>
</comment>
<feature type="compositionally biased region" description="Basic and acidic residues" evidence="1">
    <location>
        <begin position="176"/>
        <end position="190"/>
    </location>
</feature>
<feature type="compositionally biased region" description="Low complexity" evidence="1">
    <location>
        <begin position="244"/>
        <end position="265"/>
    </location>
</feature>
<dbReference type="AlphaFoldDB" id="A0ABD3HQA3"/>
<evidence type="ECO:0008006" key="4">
    <source>
        <dbReference type="Google" id="ProtNLM"/>
    </source>
</evidence>
<evidence type="ECO:0000313" key="3">
    <source>
        <dbReference type="Proteomes" id="UP001633002"/>
    </source>
</evidence>
<gene>
    <name evidence="2" type="ORF">R1sor_005921</name>
</gene>
<dbReference type="Proteomes" id="UP001633002">
    <property type="component" value="Unassembled WGS sequence"/>
</dbReference>
<proteinExistence type="predicted"/>
<protein>
    <recommendedName>
        <fullName evidence="4">Shugoshin C-terminal domain-containing protein</fullName>
    </recommendedName>
</protein>